<name>A0A3T0N051_9RHOB</name>
<dbReference type="InterPro" id="IPR007263">
    <property type="entry name" value="DCC1-like"/>
</dbReference>
<protein>
    <submittedName>
        <fullName evidence="1">DUF393 domain-containing protein</fullName>
    </submittedName>
</protein>
<dbReference type="EMBL" id="CP033219">
    <property type="protein sequence ID" value="AZV77406.1"/>
    <property type="molecule type" value="Genomic_DNA"/>
</dbReference>
<organism evidence="1 2">
    <name type="scientific">Parasedimentitalea marina</name>
    <dbReference type="NCBI Taxonomy" id="2483033"/>
    <lineage>
        <taxon>Bacteria</taxon>
        <taxon>Pseudomonadati</taxon>
        <taxon>Pseudomonadota</taxon>
        <taxon>Alphaproteobacteria</taxon>
        <taxon>Rhodobacterales</taxon>
        <taxon>Paracoccaceae</taxon>
        <taxon>Parasedimentitalea</taxon>
    </lineage>
</organism>
<dbReference type="PANTHER" id="PTHR33639">
    <property type="entry name" value="THIOL-DISULFIDE OXIDOREDUCTASE DCC"/>
    <property type="match status" value="1"/>
</dbReference>
<dbReference type="InterPro" id="IPR052927">
    <property type="entry name" value="DCC_oxidoreductase"/>
</dbReference>
<dbReference type="GO" id="GO:0015035">
    <property type="term" value="F:protein-disulfide reductase activity"/>
    <property type="evidence" value="ECO:0007669"/>
    <property type="project" value="InterPro"/>
</dbReference>
<accession>A0A3T0N051</accession>
<dbReference type="PANTHER" id="PTHR33639:SF2">
    <property type="entry name" value="DUF393 DOMAIN-CONTAINING PROTEIN"/>
    <property type="match status" value="1"/>
</dbReference>
<gene>
    <name evidence="1" type="ORF">EBB79_05540</name>
</gene>
<reference evidence="1 2" key="1">
    <citation type="submission" date="2018-10" db="EMBL/GenBank/DDBJ databases">
        <title>Parasedimentitalea marina sp. nov., a psychrophilic bacterium isolated from deep seawater of the New Britain Trench.</title>
        <authorList>
            <person name="Cao J."/>
        </authorList>
    </citation>
    <scope>NUCLEOTIDE SEQUENCE [LARGE SCALE GENOMIC DNA]</scope>
    <source>
        <strain evidence="1 2">W43</strain>
    </source>
</reference>
<dbReference type="AlphaFoldDB" id="A0A3T0N051"/>
<dbReference type="Pfam" id="PF04134">
    <property type="entry name" value="DCC1-like"/>
    <property type="match status" value="1"/>
</dbReference>
<proteinExistence type="predicted"/>
<dbReference type="RefSeq" id="WP_127747962.1">
    <property type="nucleotide sequence ID" value="NZ_CP033219.1"/>
</dbReference>
<dbReference type="Proteomes" id="UP000283063">
    <property type="component" value="Chromosome"/>
</dbReference>
<dbReference type="KEGG" id="sedi:EBB79_05540"/>
<keyword evidence="2" id="KW-1185">Reference proteome</keyword>
<evidence type="ECO:0000313" key="1">
    <source>
        <dbReference type="EMBL" id="AZV77406.1"/>
    </source>
</evidence>
<sequence length="152" mass="17503">MYLNRPPYSYRNDHEIPAFTDIGPVCVMDAHCALCARGAKWIAHNDRNTDFKIVPLQSELGRALMTHYGMDPEDPTSWLYLTEGRGYASLDALIRVGHRLGRGWKLLAILRLIPQSLRDILYRSVARNRYRWFGTADLCNLPDAEVQKRLMV</sequence>
<evidence type="ECO:0000313" key="2">
    <source>
        <dbReference type="Proteomes" id="UP000283063"/>
    </source>
</evidence>
<dbReference type="OrthoDB" id="9785438at2"/>